<dbReference type="Pfam" id="PF01075">
    <property type="entry name" value="Glyco_transf_9"/>
    <property type="match status" value="1"/>
</dbReference>
<keyword evidence="1" id="KW-0328">Glycosyltransferase</keyword>
<evidence type="ECO:0008006" key="5">
    <source>
        <dbReference type="Google" id="ProtNLM"/>
    </source>
</evidence>
<organism evidence="3 4">
    <name type="scientific">Enterobacter genomosp. S</name>
    <dbReference type="NCBI Taxonomy" id="2364151"/>
    <lineage>
        <taxon>Bacteria</taxon>
        <taxon>Pseudomonadati</taxon>
        <taxon>Pseudomonadota</taxon>
        <taxon>Gammaproteobacteria</taxon>
        <taxon>Enterobacterales</taxon>
        <taxon>Enterobacteriaceae</taxon>
        <taxon>Enterobacter</taxon>
        <taxon>Enterobacter cloacae complex</taxon>
        <taxon>Enterobacter cloacae complex clade S</taxon>
    </lineage>
</organism>
<dbReference type="CDD" id="cd03789">
    <property type="entry name" value="GT9_LPS_heptosyltransferase"/>
    <property type="match status" value="1"/>
</dbReference>
<keyword evidence="2" id="KW-0808">Transferase</keyword>
<evidence type="ECO:0000256" key="1">
    <source>
        <dbReference type="ARBA" id="ARBA00022676"/>
    </source>
</evidence>
<dbReference type="Proteomes" id="UP000076880">
    <property type="component" value="Unassembled WGS sequence"/>
</dbReference>
<sequence>MVKLNIYIQDEDAWHLFPIIDYAKNFRQNDYYLFFLKKKYPGLHNDKNVMVCDFPAAVTDEWCNTLSQFACKINADAVTIHTPVHCGKSINFPLLQAFRQKAQAFRLAFCLYETRIVDAVFRQELNKLLYEGLDVRAFSQQLKRKVTHHNAEWSPVYNYLFNALVNTTYYLSDFHRNTYKKFFATPQFRYWSQLLNSINADAAAGALRLLGVDNVILDSLREMNEKKKTLFFVDDGETHLLGQEGKGACLQQEIDADSVDYIVILNSKGSIPLNGSGANVIALPDNITFASLLLAGVAPRNVYGFPVFELFLAPAKSIQKIFFHEHENFSENATLGRYLALNGFAKKTFRYVNETQRKIAGNYFTKHIFLLAESMGDVLFAAGALNALRDRLEGSFICIVPKIYHDLLSLCPWVDELWEPQYFTQQQAEDIYIAQQLGQYHLPSHVKHILDQKHQIDSFVDAFGGEPVDDSRKSIVLSLDALDKRHVDAFMDAHGLTRAEKIVLVHPNVGVPNRTWPQQYWEALIARFVDDGWSVVLIGSNTNFYSHKKALEIENAAVVNAIDRFTILETAYLMTQATLLVACDSGPVALAGATDIAICALYSVVPGEYRLPWRYGEQGWNSLAVDIPCSYYHCASSYRLGSNEKFDEWCPNNRSYTCMSGFKPDDFYSRIQRFITSERFFDRRVQKKRSPAE</sequence>
<proteinExistence type="predicted"/>
<evidence type="ECO:0000313" key="3">
    <source>
        <dbReference type="EMBL" id="KZR32298.1"/>
    </source>
</evidence>
<dbReference type="InterPro" id="IPR002201">
    <property type="entry name" value="Glyco_trans_9"/>
</dbReference>
<comment type="caution">
    <text evidence="3">The sequence shown here is derived from an EMBL/GenBank/DDBJ whole genome shotgun (WGS) entry which is preliminary data.</text>
</comment>
<evidence type="ECO:0000256" key="2">
    <source>
        <dbReference type="ARBA" id="ARBA00022679"/>
    </source>
</evidence>
<dbReference type="InterPro" id="IPR051199">
    <property type="entry name" value="LPS_LOS_Heptosyltrfase"/>
</dbReference>
<accession>A0ABR5YMU0</accession>
<keyword evidence="4" id="KW-1185">Reference proteome</keyword>
<evidence type="ECO:0000313" key="4">
    <source>
        <dbReference type="Proteomes" id="UP000076880"/>
    </source>
</evidence>
<dbReference type="SUPFAM" id="SSF53756">
    <property type="entry name" value="UDP-Glycosyltransferase/glycogen phosphorylase"/>
    <property type="match status" value="2"/>
</dbReference>
<dbReference type="PANTHER" id="PTHR30160">
    <property type="entry name" value="TETRAACYLDISACCHARIDE 4'-KINASE-RELATED"/>
    <property type="match status" value="1"/>
</dbReference>
<reference evidence="4" key="1">
    <citation type="submission" date="2016-03" db="EMBL/GenBank/DDBJ databases">
        <title>WGS of SAMN04393274.</title>
        <authorList>
            <person name="Adams M."/>
            <person name="Sutton G."/>
            <person name="Nelson K."/>
            <person name="Thaden J."/>
            <person name="Fowler V."/>
            <person name="Mccorrison J."/>
            <person name="Sanka R."/>
            <person name="Brinkac L."/>
            <person name="Nierman W."/>
        </authorList>
    </citation>
    <scope>NUCLEOTIDE SEQUENCE [LARGE SCALE GENOMIC DNA]</scope>
    <source>
        <strain evidence="4">GN06232</strain>
    </source>
</reference>
<dbReference type="Gene3D" id="3.40.50.2000">
    <property type="entry name" value="Glycogen Phosphorylase B"/>
    <property type="match status" value="1"/>
</dbReference>
<gene>
    <name evidence="3" type="ORF">A3466_01600</name>
</gene>
<dbReference type="EMBL" id="LVVA01000018">
    <property type="protein sequence ID" value="KZR32298.1"/>
    <property type="molecule type" value="Genomic_DNA"/>
</dbReference>
<dbReference type="Gene3D" id="3.40.50.11110">
    <property type="entry name" value="Sialyltransferase, C-terminal GT-B Rossman nucleotide-binding domain"/>
    <property type="match status" value="1"/>
</dbReference>
<dbReference type="RefSeq" id="WP_063450822.1">
    <property type="nucleotide sequence ID" value="NZ_LVVA01000018.1"/>
</dbReference>
<dbReference type="InterPro" id="IPR043078">
    <property type="entry name" value="Sialyltransferase_N"/>
</dbReference>
<name>A0ABR5YMU0_9ENTR</name>
<dbReference type="Gene3D" id="3.40.50.11120">
    <property type="entry name" value="Sialyltransferase, N-terminal GT-B Rossman nucleotide-binding domain"/>
    <property type="match status" value="1"/>
</dbReference>
<protein>
    <recommendedName>
        <fullName evidence="5">Glycosyltransferase</fullName>
    </recommendedName>
</protein>